<feature type="non-terminal residue" evidence="7">
    <location>
        <position position="582"/>
    </location>
</feature>
<keyword evidence="6" id="KW-0325">Glycoprotein</keyword>
<evidence type="ECO:0000256" key="3">
    <source>
        <dbReference type="ARBA" id="ARBA00022670"/>
    </source>
</evidence>
<dbReference type="AlphaFoldDB" id="A0A7C8M8B1"/>
<gene>
    <name evidence="7" type="ORF">BDV95DRAFT_443434</name>
</gene>
<dbReference type="Proteomes" id="UP000481861">
    <property type="component" value="Unassembled WGS sequence"/>
</dbReference>
<dbReference type="PRINTS" id="PR00724">
    <property type="entry name" value="CRBOXYPTASEC"/>
</dbReference>
<dbReference type="SUPFAM" id="SSF53474">
    <property type="entry name" value="alpha/beta-Hydrolases"/>
    <property type="match status" value="1"/>
</dbReference>
<dbReference type="PANTHER" id="PTHR11802">
    <property type="entry name" value="SERINE PROTEASE FAMILY S10 SERINE CARBOXYPEPTIDASE"/>
    <property type="match status" value="1"/>
</dbReference>
<dbReference type="Pfam" id="PF00450">
    <property type="entry name" value="Peptidase_S10"/>
    <property type="match status" value="1"/>
</dbReference>
<keyword evidence="8" id="KW-1185">Reference proteome</keyword>
<keyword evidence="5" id="KW-0378">Hydrolase</keyword>
<keyword evidence="2 7" id="KW-0121">Carboxypeptidase</keyword>
<protein>
    <submittedName>
        <fullName evidence="7">Carboxypeptidase S1</fullName>
    </submittedName>
</protein>
<keyword evidence="4" id="KW-0732">Signal</keyword>
<dbReference type="PANTHER" id="PTHR11802:SF189">
    <property type="entry name" value="CARBOXYPEPTIDASE"/>
    <property type="match status" value="1"/>
</dbReference>
<keyword evidence="3" id="KW-0645">Protease</keyword>
<reference evidence="7 8" key="1">
    <citation type="submission" date="2020-01" db="EMBL/GenBank/DDBJ databases">
        <authorList>
            <consortium name="DOE Joint Genome Institute"/>
            <person name="Haridas S."/>
            <person name="Albert R."/>
            <person name="Binder M."/>
            <person name="Bloem J."/>
            <person name="Labutti K."/>
            <person name="Salamov A."/>
            <person name="Andreopoulos B."/>
            <person name="Baker S.E."/>
            <person name="Barry K."/>
            <person name="Bills G."/>
            <person name="Bluhm B.H."/>
            <person name="Cannon C."/>
            <person name="Castanera R."/>
            <person name="Culley D.E."/>
            <person name="Daum C."/>
            <person name="Ezra D."/>
            <person name="Gonzalez J.B."/>
            <person name="Henrissat B."/>
            <person name="Kuo A."/>
            <person name="Liang C."/>
            <person name="Lipzen A."/>
            <person name="Lutzoni F."/>
            <person name="Magnuson J."/>
            <person name="Mondo S."/>
            <person name="Nolan M."/>
            <person name="Ohm R."/>
            <person name="Pangilinan J."/>
            <person name="Park H.-J.H."/>
            <person name="Ramirez L."/>
            <person name="Alfaro M."/>
            <person name="Sun H."/>
            <person name="Tritt A."/>
            <person name="Yoshinaga Y."/>
            <person name="Zwiers L.-H.L."/>
            <person name="Turgeon B.G."/>
            <person name="Goodwin S.B."/>
            <person name="Spatafora J.W."/>
            <person name="Crous P.W."/>
            <person name="Grigoriev I.V."/>
        </authorList>
    </citation>
    <scope>NUCLEOTIDE SEQUENCE [LARGE SCALE GENOMIC DNA]</scope>
    <source>
        <strain evidence="7 8">CBS 611.86</strain>
    </source>
</reference>
<dbReference type="GO" id="GO:0004185">
    <property type="term" value="F:serine-type carboxypeptidase activity"/>
    <property type="evidence" value="ECO:0007669"/>
    <property type="project" value="InterPro"/>
</dbReference>
<feature type="non-terminal residue" evidence="7">
    <location>
        <position position="1"/>
    </location>
</feature>
<dbReference type="Gene3D" id="3.40.50.1820">
    <property type="entry name" value="alpha/beta hydrolase"/>
    <property type="match status" value="1"/>
</dbReference>
<evidence type="ECO:0000313" key="7">
    <source>
        <dbReference type="EMBL" id="KAF2871419.1"/>
    </source>
</evidence>
<evidence type="ECO:0000313" key="8">
    <source>
        <dbReference type="Proteomes" id="UP000481861"/>
    </source>
</evidence>
<dbReference type="InterPro" id="IPR029058">
    <property type="entry name" value="AB_hydrolase_fold"/>
</dbReference>
<dbReference type="EMBL" id="JAADJZ010000011">
    <property type="protein sequence ID" value="KAF2871419.1"/>
    <property type="molecule type" value="Genomic_DNA"/>
</dbReference>
<evidence type="ECO:0000256" key="2">
    <source>
        <dbReference type="ARBA" id="ARBA00022645"/>
    </source>
</evidence>
<dbReference type="GO" id="GO:0006508">
    <property type="term" value="P:proteolysis"/>
    <property type="evidence" value="ECO:0007669"/>
    <property type="project" value="UniProtKB-KW"/>
</dbReference>
<dbReference type="GO" id="GO:0000324">
    <property type="term" value="C:fungal-type vacuole"/>
    <property type="evidence" value="ECO:0007669"/>
    <property type="project" value="TreeGrafter"/>
</dbReference>
<evidence type="ECO:0000256" key="1">
    <source>
        <dbReference type="ARBA" id="ARBA00009431"/>
    </source>
</evidence>
<evidence type="ECO:0000256" key="4">
    <source>
        <dbReference type="ARBA" id="ARBA00022729"/>
    </source>
</evidence>
<dbReference type="InterPro" id="IPR001563">
    <property type="entry name" value="Peptidase_S10"/>
</dbReference>
<comment type="similarity">
    <text evidence="1">Belongs to the peptidase S10 family.</text>
</comment>
<name>A0A7C8M8B1_9PLEO</name>
<evidence type="ECO:0000256" key="5">
    <source>
        <dbReference type="ARBA" id="ARBA00022801"/>
    </source>
</evidence>
<accession>A0A7C8M8B1</accession>
<dbReference type="OrthoDB" id="443318at2759"/>
<proteinExistence type="inferred from homology"/>
<comment type="caution">
    <text evidence="7">The sequence shown here is derived from an EMBL/GenBank/DDBJ whole genome shotgun (WGS) entry which is preliminary data.</text>
</comment>
<organism evidence="7 8">
    <name type="scientific">Massariosphaeria phaeospora</name>
    <dbReference type="NCBI Taxonomy" id="100035"/>
    <lineage>
        <taxon>Eukaryota</taxon>
        <taxon>Fungi</taxon>
        <taxon>Dikarya</taxon>
        <taxon>Ascomycota</taxon>
        <taxon>Pezizomycotina</taxon>
        <taxon>Dothideomycetes</taxon>
        <taxon>Pleosporomycetidae</taxon>
        <taxon>Pleosporales</taxon>
        <taxon>Pleosporales incertae sedis</taxon>
        <taxon>Massariosphaeria</taxon>
    </lineage>
</organism>
<sequence>AASASSFPPALEGVSILNSTKFPGVTISYKETKICETTEGVRSYSGYVHLPPNSAESREYESHMYFWFFEARNDAKNAPLSVWLQGGPGVPSTTSAVSENGPCYALSDSKSTELNPWSWNDKVNMLYIDQPVQVGFSYDSLTNGTIDEVATPFAYKPANFSSGVPETNLTFLTGTFASQKKYATPNTTIAAAPVMWHFMQAWMQEFPKYQSDDNRFSIWGQSYGGHWVPVVASYFEQQNDRIADGTLTGAAVQLHLDTVGLLNACVDIDTQMPFYPEFAFNNTYGFKAINETQYLSAVAASGTCRNMTGICRKMADEEDPEGLGNNPEVNKACLDAFMYCFGTMHAGYTKEVGYRNLFDIAAPLHPEALPPKWAGGYLNDADIQKALGVPLNFTGQSVPVASGFNLTGDFVRGNGLSNLGTLLNKGVKVALVYGDRDYQCNWMGGEAISLAIQSNTASVFKQAGYADIETNSSYVGGLVRQYGNLSFSRVFQAGHEPAIYQPETTLQIFNRVMFNSDVATGKASSSNYSSTGLASAFTKSELHLDEEPVLCYVWDVLETCTKEQGMILMSGSAITKDFLLIG</sequence>
<evidence type="ECO:0000256" key="6">
    <source>
        <dbReference type="ARBA" id="ARBA00023180"/>
    </source>
</evidence>